<accession>A0A8J8SIF8</accession>
<feature type="transmembrane region" description="Helical" evidence="1">
    <location>
        <begin position="6"/>
        <end position="24"/>
    </location>
</feature>
<dbReference type="EMBL" id="CP058649">
    <property type="protein sequence ID" value="QUI24419.1"/>
    <property type="molecule type" value="Genomic_DNA"/>
</dbReference>
<keyword evidence="1" id="KW-0812">Transmembrane</keyword>
<evidence type="ECO:0000313" key="2">
    <source>
        <dbReference type="EMBL" id="QUI24419.1"/>
    </source>
</evidence>
<dbReference type="Pfam" id="PF06966">
    <property type="entry name" value="DUF1295"/>
    <property type="match status" value="1"/>
</dbReference>
<reference evidence="2" key="1">
    <citation type="submission" date="2020-07" db="EMBL/GenBank/DDBJ databases">
        <title>Vallitalea pronyensis genome.</title>
        <authorList>
            <person name="Postec A."/>
        </authorList>
    </citation>
    <scope>NUCLEOTIDE SEQUENCE</scope>
    <source>
        <strain evidence="2">FatNI3</strain>
    </source>
</reference>
<feature type="transmembrane region" description="Helical" evidence="1">
    <location>
        <begin position="135"/>
        <end position="153"/>
    </location>
</feature>
<gene>
    <name evidence="2" type="ORF">HZI73_19885</name>
</gene>
<organism evidence="2 3">
    <name type="scientific">Vallitalea pronyensis</name>
    <dbReference type="NCBI Taxonomy" id="1348613"/>
    <lineage>
        <taxon>Bacteria</taxon>
        <taxon>Bacillati</taxon>
        <taxon>Bacillota</taxon>
        <taxon>Clostridia</taxon>
        <taxon>Lachnospirales</taxon>
        <taxon>Vallitaleaceae</taxon>
        <taxon>Vallitalea</taxon>
    </lineage>
</organism>
<dbReference type="Gene3D" id="1.20.120.1630">
    <property type="match status" value="1"/>
</dbReference>
<dbReference type="RefSeq" id="WP_212695114.1">
    <property type="nucleotide sequence ID" value="NZ_CP058649.1"/>
</dbReference>
<sequence length="260" mass="30201">MIYLQAFIILLAYFLIFFIIGQIIKNNSIVDIGWGLGFVILAGFMYALGGTYTFRSTIITVLVALWGLRLTYHLARRNIGKPEDYRYVNMRKRWGTRYAYIKAFFNVYFLQMALMYIIGLPIIMINQSQNSTTTALDYIGLAVWVMGYAFEVVGDYQLKQFKKNPANKGKIMNKGLWQYTRHPNYFGEAVMWWGIFIIGLSIEQPLIMIISPITITFFLRFVSGVPLLEKKYAGRPDFIAYTQQTNIFIPWFPKKTKTSI</sequence>
<dbReference type="PANTHER" id="PTHR32251:SF17">
    <property type="entry name" value="STEROID 5-ALPHA REDUCTASE C-TERMINAL DOMAIN-CONTAINING PROTEIN"/>
    <property type="match status" value="1"/>
</dbReference>
<name>A0A8J8SIF8_9FIRM</name>
<protein>
    <submittedName>
        <fullName evidence="2">DUF1295 domain-containing protein</fullName>
    </submittedName>
</protein>
<proteinExistence type="predicted"/>
<keyword evidence="1" id="KW-1133">Transmembrane helix</keyword>
<evidence type="ECO:0000256" key="1">
    <source>
        <dbReference type="SAM" id="Phobius"/>
    </source>
</evidence>
<dbReference type="GO" id="GO:0016020">
    <property type="term" value="C:membrane"/>
    <property type="evidence" value="ECO:0007669"/>
    <property type="project" value="TreeGrafter"/>
</dbReference>
<dbReference type="KEGG" id="vpy:HZI73_19885"/>
<dbReference type="PANTHER" id="PTHR32251">
    <property type="entry name" value="3-OXO-5-ALPHA-STEROID 4-DEHYDROGENASE"/>
    <property type="match status" value="1"/>
</dbReference>
<feature type="transmembrane region" description="Helical" evidence="1">
    <location>
        <begin position="185"/>
        <end position="202"/>
    </location>
</feature>
<feature type="transmembrane region" description="Helical" evidence="1">
    <location>
        <begin position="99"/>
        <end position="123"/>
    </location>
</feature>
<evidence type="ECO:0000313" key="3">
    <source>
        <dbReference type="Proteomes" id="UP000683246"/>
    </source>
</evidence>
<feature type="transmembrane region" description="Helical" evidence="1">
    <location>
        <begin position="208"/>
        <end position="228"/>
    </location>
</feature>
<keyword evidence="3" id="KW-1185">Reference proteome</keyword>
<keyword evidence="1" id="KW-0472">Membrane</keyword>
<dbReference type="InterPro" id="IPR010721">
    <property type="entry name" value="UstE-like"/>
</dbReference>
<dbReference type="AlphaFoldDB" id="A0A8J8SIF8"/>
<dbReference type="PROSITE" id="PS50244">
    <property type="entry name" value="S5A_REDUCTASE"/>
    <property type="match status" value="1"/>
</dbReference>
<feature type="transmembrane region" description="Helical" evidence="1">
    <location>
        <begin position="29"/>
        <end position="48"/>
    </location>
</feature>
<dbReference type="Proteomes" id="UP000683246">
    <property type="component" value="Chromosome"/>
</dbReference>